<dbReference type="InterPro" id="IPR003533">
    <property type="entry name" value="Doublecortin_dom"/>
</dbReference>
<dbReference type="SMART" id="SM00537">
    <property type="entry name" value="DCX"/>
    <property type="match status" value="2"/>
</dbReference>
<organism evidence="4 5">
    <name type="scientific">Oryzias javanicus</name>
    <name type="common">Javanese ricefish</name>
    <name type="synonym">Aplocheilus javanicus</name>
    <dbReference type="NCBI Taxonomy" id="123683"/>
    <lineage>
        <taxon>Eukaryota</taxon>
        <taxon>Metazoa</taxon>
        <taxon>Chordata</taxon>
        <taxon>Craniata</taxon>
        <taxon>Vertebrata</taxon>
        <taxon>Euteleostomi</taxon>
        <taxon>Actinopterygii</taxon>
        <taxon>Neopterygii</taxon>
        <taxon>Teleostei</taxon>
        <taxon>Neoteleostei</taxon>
        <taxon>Acanthomorphata</taxon>
        <taxon>Ovalentaria</taxon>
        <taxon>Atherinomorphae</taxon>
        <taxon>Beloniformes</taxon>
        <taxon>Adrianichthyidae</taxon>
        <taxon>Oryziinae</taxon>
        <taxon>Oryzias</taxon>
    </lineage>
</organism>
<evidence type="ECO:0000313" key="4">
    <source>
        <dbReference type="EMBL" id="RVE57327.1"/>
    </source>
</evidence>
<evidence type="ECO:0000256" key="2">
    <source>
        <dbReference type="SAM" id="MobiDB-lite"/>
    </source>
</evidence>
<keyword evidence="1" id="KW-0677">Repeat</keyword>
<proteinExistence type="predicted"/>
<evidence type="ECO:0000313" key="5">
    <source>
        <dbReference type="Proteomes" id="UP000283210"/>
    </source>
</evidence>
<dbReference type="OrthoDB" id="1738954at2759"/>
<sequence length="438" mass="48479">MVWPAKPVFAGSAAMATRKYLPLCFTLQQLLWTLTACSDMAASSAAASHLPPVKSVVVYRNGDPFYTGRRFVVNQRQVATMEAFLNEVTRSIRAPLAVRTLYTPKQGHRVTDLQDLQTGAQYVAAGSERFKKLDYLNAGVKKQPASREETQPFQVKAVQKPHVTAKWREFVPAPCIIHVFRNGDLLCAPLRFIIPRSMRQDLEQILCVISEKVNLRTGAVRRLCSLEGVTVSSAGELETGHCYVAVGTERFKKLPYEALLASKATERHFPGKKRLQRRAQNRKLGSNPEDPHSDSAPHDSPESDGRRVKSTGDEAAAPQQEISKRAETEGTGGKIHKKPPQLRSPLCNGSVYSNIFQKEEQNSKEELEGAEEVQEDENTAIELPVDQIAAEIIEEEEITNVEDCVHAMKQARPQDASSAGAGQDHRPEEITASPKDSC</sequence>
<dbReference type="GO" id="GO:0035556">
    <property type="term" value="P:intracellular signal transduction"/>
    <property type="evidence" value="ECO:0007669"/>
    <property type="project" value="InterPro"/>
</dbReference>
<feature type="region of interest" description="Disordered" evidence="2">
    <location>
        <begin position="267"/>
        <end position="379"/>
    </location>
</feature>
<name>A0A3S2P4W5_ORYJA</name>
<evidence type="ECO:0000259" key="3">
    <source>
        <dbReference type="PROSITE" id="PS50309"/>
    </source>
</evidence>
<feature type="compositionally biased region" description="Basic residues" evidence="2">
    <location>
        <begin position="270"/>
        <end position="281"/>
    </location>
</feature>
<feature type="compositionally biased region" description="Basic and acidic residues" evidence="2">
    <location>
        <begin position="289"/>
        <end position="312"/>
    </location>
</feature>
<dbReference type="GO" id="GO:0005815">
    <property type="term" value="C:microtubule organizing center"/>
    <property type="evidence" value="ECO:0007669"/>
    <property type="project" value="TreeGrafter"/>
</dbReference>
<protein>
    <recommendedName>
        <fullName evidence="3">Doublecortin domain-containing protein</fullName>
    </recommendedName>
</protein>
<dbReference type="PROSITE" id="PS50309">
    <property type="entry name" value="DC"/>
    <property type="match status" value="2"/>
</dbReference>
<evidence type="ECO:0000256" key="1">
    <source>
        <dbReference type="ARBA" id="ARBA00022737"/>
    </source>
</evidence>
<feature type="domain" description="Doublecortin" evidence="3">
    <location>
        <begin position="175"/>
        <end position="257"/>
    </location>
</feature>
<dbReference type="SUPFAM" id="SSF89837">
    <property type="entry name" value="Doublecortin (DC)"/>
    <property type="match status" value="2"/>
</dbReference>
<reference evidence="4 5" key="2">
    <citation type="submission" date="2019-01" db="EMBL/GenBank/DDBJ databases">
        <title>A chromosome length genome reference of the Java medaka (oryzias javanicus).</title>
        <authorList>
            <person name="Herpin A."/>
            <person name="Takehana Y."/>
            <person name="Naruse K."/>
            <person name="Ansai S."/>
            <person name="Kawaguchi M."/>
        </authorList>
    </citation>
    <scope>NUCLEOTIDE SEQUENCE [LARGE SCALE GENOMIC DNA]</scope>
    <source>
        <strain evidence="4">RS831</strain>
        <tissue evidence="4">Whole body</tissue>
    </source>
</reference>
<gene>
    <name evidence="4" type="ORF">OJAV_G00215160</name>
</gene>
<keyword evidence="5" id="KW-1185">Reference proteome</keyword>
<dbReference type="PANTHER" id="PTHR23004">
    <property type="entry name" value="DOUBLECORTIN DOMAIN CONTAINING 2"/>
    <property type="match status" value="1"/>
</dbReference>
<dbReference type="PANTHER" id="PTHR23004:SF10">
    <property type="entry name" value="DOUBLECORTIN DOMAIN-CONTAINING PROTEIN 2B"/>
    <property type="match status" value="1"/>
</dbReference>
<reference evidence="4 5" key="1">
    <citation type="submission" date="2018-11" db="EMBL/GenBank/DDBJ databases">
        <authorList>
            <person name="Lopez-Roques C."/>
            <person name="Donnadieu C."/>
            <person name="Bouchez O."/>
            <person name="Klopp C."/>
            <person name="Cabau C."/>
            <person name="Zahm M."/>
        </authorList>
    </citation>
    <scope>NUCLEOTIDE SEQUENCE [LARGE SCALE GENOMIC DNA]</scope>
    <source>
        <strain evidence="4">RS831</strain>
        <tissue evidence="4">Whole body</tissue>
    </source>
</reference>
<feature type="region of interest" description="Disordered" evidence="2">
    <location>
        <begin position="409"/>
        <end position="438"/>
    </location>
</feature>
<feature type="compositionally biased region" description="Basic and acidic residues" evidence="2">
    <location>
        <begin position="357"/>
        <end position="367"/>
    </location>
</feature>
<dbReference type="Gene3D" id="3.10.20.230">
    <property type="entry name" value="Doublecortin domain"/>
    <property type="match status" value="2"/>
</dbReference>
<dbReference type="Pfam" id="PF03607">
    <property type="entry name" value="DCX"/>
    <property type="match status" value="2"/>
</dbReference>
<dbReference type="InterPro" id="IPR036572">
    <property type="entry name" value="Doublecortin_dom_sf"/>
</dbReference>
<accession>A0A3S2P4W5</accession>
<dbReference type="AlphaFoldDB" id="A0A3S2P4W5"/>
<dbReference type="FunFam" id="3.10.20.230:FF:000004">
    <property type="entry name" value="Doublecortin domain containing 2"/>
    <property type="match status" value="1"/>
</dbReference>
<feature type="compositionally biased region" description="Acidic residues" evidence="2">
    <location>
        <begin position="368"/>
        <end position="379"/>
    </location>
</feature>
<feature type="domain" description="Doublecortin" evidence="3">
    <location>
        <begin position="54"/>
        <end position="136"/>
    </location>
</feature>
<dbReference type="GO" id="GO:0005874">
    <property type="term" value="C:microtubule"/>
    <property type="evidence" value="ECO:0007669"/>
    <property type="project" value="TreeGrafter"/>
</dbReference>
<dbReference type="Proteomes" id="UP000283210">
    <property type="component" value="Chromosome 22"/>
</dbReference>
<dbReference type="FunFam" id="3.10.20.230:FF:000011">
    <property type="entry name" value="Doublecortin domain containing 2B"/>
    <property type="match status" value="1"/>
</dbReference>
<dbReference type="EMBL" id="CM012458">
    <property type="protein sequence ID" value="RVE57327.1"/>
    <property type="molecule type" value="Genomic_DNA"/>
</dbReference>